<dbReference type="InterPro" id="IPR013087">
    <property type="entry name" value="Znf_C2H2_type"/>
</dbReference>
<dbReference type="eggNOG" id="ENOG502S9TN">
    <property type="taxonomic scope" value="Eukaryota"/>
</dbReference>
<feature type="compositionally biased region" description="Low complexity" evidence="1">
    <location>
        <begin position="564"/>
        <end position="586"/>
    </location>
</feature>
<feature type="region of interest" description="Disordered" evidence="1">
    <location>
        <begin position="204"/>
        <end position="273"/>
    </location>
</feature>
<dbReference type="PROSITE" id="PS00028">
    <property type="entry name" value="ZINC_FINGER_C2H2_1"/>
    <property type="match status" value="1"/>
</dbReference>
<feature type="region of interest" description="Disordered" evidence="1">
    <location>
        <begin position="334"/>
        <end position="359"/>
    </location>
</feature>
<name>S7ZN84_PENO1</name>
<organism evidence="3 4">
    <name type="scientific">Penicillium oxalicum (strain 114-2 / CGMCC 5302)</name>
    <name type="common">Penicillium decumbens</name>
    <dbReference type="NCBI Taxonomy" id="933388"/>
    <lineage>
        <taxon>Eukaryota</taxon>
        <taxon>Fungi</taxon>
        <taxon>Dikarya</taxon>
        <taxon>Ascomycota</taxon>
        <taxon>Pezizomycotina</taxon>
        <taxon>Eurotiomycetes</taxon>
        <taxon>Eurotiomycetidae</taxon>
        <taxon>Eurotiales</taxon>
        <taxon>Aspergillaceae</taxon>
        <taxon>Penicillium</taxon>
    </lineage>
</organism>
<proteinExistence type="predicted"/>
<protein>
    <recommendedName>
        <fullName evidence="2">C2H2-type domain-containing protein</fullName>
    </recommendedName>
</protein>
<dbReference type="PhylomeDB" id="S7ZN84"/>
<evidence type="ECO:0000313" key="3">
    <source>
        <dbReference type="EMBL" id="EPS31789.1"/>
    </source>
</evidence>
<evidence type="ECO:0000256" key="1">
    <source>
        <dbReference type="SAM" id="MobiDB-lite"/>
    </source>
</evidence>
<evidence type="ECO:0000259" key="2">
    <source>
        <dbReference type="PROSITE" id="PS00028"/>
    </source>
</evidence>
<dbReference type="OrthoDB" id="5399138at2759"/>
<sequence length="693" mass="76600">MGGSRPADLGGNWPLGRVFVDLELQAHLRILMVGNRDDAMVDQQDSWDLHLYELDATVQTYGDLEHVSPPVDNTLNDLLFYDHDQDQAQGQSFIGGEGAYIHERSLGSTHVSPISNDAPQLLPVSAWTQSPSVSESLDPVDLGFYDSNFNVYRGPSSEPSNVASGVAGFSCPATPPLPPPNGAEVQTTEQSKVWGLPFLNSGTTSGLTDVVQNDHRPVPARSTSRPLGLPRKRSRYSLSRWRPRSTGSCTPISPNSQDPMRRWQESPPEDEPASLSAIMRAIDDSRDLSTDSVDQGSALESFRHHRRPASIASSRSGTSVSSWQSSVSTRSAISASWNSQSHAAGPKVNKGRGKARKPSGLDTERIFCCTFCCDTFKNKYDWSRHEKSLHLNLGGWACTPHGGTVWSAVTGRLRCVYCEMEDPTLEHLDRHNHFQCSNSTHLFRRKDHLVQHLRLVHALDTLPPLDDWKIPGPPITSRCGFCDHRMESWDERTDHLAAHFRQGMTMKDWHGEHDFAPEVAAKVINSLPPYLLSWESNTIVPFRASNKTAQDHLDQISARVNSIAAQNTSSQPAASSAAPAGDSKSPVGDEAMVPLETFTGILTQHLSRYARQQMSMGIIPTDEMFQQESRRLLYDSEDSWNQSIADNPAWISSFRRQLQVQSGPLSSANPDHLDMSIVNLGTTTDTEQAQNLP</sequence>
<dbReference type="AlphaFoldDB" id="S7ZN84"/>
<dbReference type="SMART" id="SM00355">
    <property type="entry name" value="ZnF_C2H2"/>
    <property type="match status" value="3"/>
</dbReference>
<feature type="compositionally biased region" description="Low complexity" evidence="1">
    <location>
        <begin position="309"/>
        <end position="322"/>
    </location>
</feature>
<dbReference type="Proteomes" id="UP000019376">
    <property type="component" value="Unassembled WGS sequence"/>
</dbReference>
<feature type="compositionally biased region" description="Polar residues" evidence="1">
    <location>
        <begin position="245"/>
        <end position="258"/>
    </location>
</feature>
<reference evidence="3 4" key="1">
    <citation type="journal article" date="2013" name="PLoS ONE">
        <title>Genomic and secretomic analyses reveal unique features of the lignocellulolytic enzyme system of Penicillium decumbens.</title>
        <authorList>
            <person name="Liu G."/>
            <person name="Zhang L."/>
            <person name="Wei X."/>
            <person name="Zou G."/>
            <person name="Qin Y."/>
            <person name="Ma L."/>
            <person name="Li J."/>
            <person name="Zheng H."/>
            <person name="Wang S."/>
            <person name="Wang C."/>
            <person name="Xun L."/>
            <person name="Zhao G.-P."/>
            <person name="Zhou Z."/>
            <person name="Qu Y."/>
        </authorList>
    </citation>
    <scope>NUCLEOTIDE SEQUENCE [LARGE SCALE GENOMIC DNA]</scope>
    <source>
        <strain evidence="4">114-2 / CGMCC 5302</strain>
    </source>
</reference>
<dbReference type="STRING" id="933388.S7ZN84"/>
<dbReference type="EMBL" id="KB644414">
    <property type="protein sequence ID" value="EPS31789.1"/>
    <property type="molecule type" value="Genomic_DNA"/>
</dbReference>
<keyword evidence="4" id="KW-1185">Reference proteome</keyword>
<gene>
    <name evidence="3" type="ORF">PDE_06747</name>
</gene>
<evidence type="ECO:0000313" key="4">
    <source>
        <dbReference type="Proteomes" id="UP000019376"/>
    </source>
</evidence>
<accession>S7ZN84</accession>
<dbReference type="HOGENOM" id="CLU_444783_0_0_1"/>
<feature type="domain" description="C2H2-type" evidence="2">
    <location>
        <begin position="368"/>
        <end position="390"/>
    </location>
</feature>
<feature type="region of interest" description="Disordered" evidence="1">
    <location>
        <begin position="564"/>
        <end position="590"/>
    </location>
</feature>
<feature type="region of interest" description="Disordered" evidence="1">
    <location>
        <begin position="286"/>
        <end position="322"/>
    </location>
</feature>